<dbReference type="GO" id="GO:0002161">
    <property type="term" value="F:aminoacyl-tRNA deacylase activity"/>
    <property type="evidence" value="ECO:0007669"/>
    <property type="project" value="InterPro"/>
</dbReference>
<proteinExistence type="predicted"/>
<dbReference type="Proteomes" id="UP000581135">
    <property type="component" value="Unassembled WGS sequence"/>
</dbReference>
<protein>
    <submittedName>
        <fullName evidence="3">Prolyl-tRNA editing enzyme YbaK/EbsC (Cys-tRNA(Pro) deacylase)</fullName>
    </submittedName>
</protein>
<evidence type="ECO:0000256" key="1">
    <source>
        <dbReference type="SAM" id="MobiDB-lite"/>
    </source>
</evidence>
<keyword evidence="4" id="KW-1185">Reference proteome</keyword>
<sequence>MTEQPLKPSAQRVQDHLTGLGYDCRVTSFSESTRTSEEAAAAIGCTVGQIAKSLIFRGKQSGKAVLAIACGDRRVDEKKLAALIGEKVGRADPEFVREATGFAIGGVPPVGHSSPSITLLDEGLWRFERIWAAAGTPNSVFETTPDDLASMTEGLRGDLQKT</sequence>
<feature type="region of interest" description="Disordered" evidence="1">
    <location>
        <begin position="143"/>
        <end position="162"/>
    </location>
</feature>
<comment type="caution">
    <text evidence="3">The sequence shown here is derived from an EMBL/GenBank/DDBJ whole genome shotgun (WGS) entry which is preliminary data.</text>
</comment>
<dbReference type="SUPFAM" id="SSF55826">
    <property type="entry name" value="YbaK/ProRS associated domain"/>
    <property type="match status" value="1"/>
</dbReference>
<name>A0A839SWJ9_9PROT</name>
<dbReference type="InterPro" id="IPR036754">
    <property type="entry name" value="YbaK/aa-tRNA-synt-asso_dom_sf"/>
</dbReference>
<dbReference type="Pfam" id="PF04073">
    <property type="entry name" value="tRNA_edit"/>
    <property type="match status" value="1"/>
</dbReference>
<dbReference type="PANTHER" id="PTHR30411">
    <property type="entry name" value="CYTOPLASMIC PROTEIN"/>
    <property type="match status" value="1"/>
</dbReference>
<dbReference type="AlphaFoldDB" id="A0A839SWJ9"/>
<evidence type="ECO:0000313" key="3">
    <source>
        <dbReference type="EMBL" id="MBB3066678.1"/>
    </source>
</evidence>
<dbReference type="RefSeq" id="WP_183417511.1">
    <property type="nucleotide sequence ID" value="NZ_JACHXA010000010.1"/>
</dbReference>
<accession>A0A839SWJ9</accession>
<dbReference type="Gene3D" id="3.90.960.10">
    <property type="entry name" value="YbaK/aminoacyl-tRNA synthetase-associated domain"/>
    <property type="match status" value="1"/>
</dbReference>
<feature type="domain" description="YbaK/aminoacyl-tRNA synthetase-associated" evidence="2">
    <location>
        <begin position="31"/>
        <end position="149"/>
    </location>
</feature>
<organism evidence="3 4">
    <name type="scientific">Limibacillus halophilus</name>
    <dbReference type="NCBI Taxonomy" id="1579333"/>
    <lineage>
        <taxon>Bacteria</taxon>
        <taxon>Pseudomonadati</taxon>
        <taxon>Pseudomonadota</taxon>
        <taxon>Alphaproteobacteria</taxon>
        <taxon>Rhodospirillales</taxon>
        <taxon>Rhodovibrionaceae</taxon>
        <taxon>Limibacillus</taxon>
    </lineage>
</organism>
<dbReference type="InterPro" id="IPR007214">
    <property type="entry name" value="YbaK/aa-tRNA-synth-assoc-dom"/>
</dbReference>
<dbReference type="PANTHER" id="PTHR30411:SF1">
    <property type="entry name" value="CYTOPLASMIC PROTEIN"/>
    <property type="match status" value="1"/>
</dbReference>
<dbReference type="EMBL" id="JACHXA010000010">
    <property type="protein sequence ID" value="MBB3066678.1"/>
    <property type="molecule type" value="Genomic_DNA"/>
</dbReference>
<gene>
    <name evidence="3" type="ORF">FHR98_002988</name>
</gene>
<evidence type="ECO:0000259" key="2">
    <source>
        <dbReference type="Pfam" id="PF04073"/>
    </source>
</evidence>
<evidence type="ECO:0000313" key="4">
    <source>
        <dbReference type="Proteomes" id="UP000581135"/>
    </source>
</evidence>
<dbReference type="CDD" id="cd04333">
    <property type="entry name" value="ProX_deacylase"/>
    <property type="match status" value="1"/>
</dbReference>
<reference evidence="3 4" key="1">
    <citation type="submission" date="2020-08" db="EMBL/GenBank/DDBJ databases">
        <title>Genomic Encyclopedia of Type Strains, Phase III (KMG-III): the genomes of soil and plant-associated and newly described type strains.</title>
        <authorList>
            <person name="Whitman W."/>
        </authorList>
    </citation>
    <scope>NUCLEOTIDE SEQUENCE [LARGE SCALE GENOMIC DNA]</scope>
    <source>
        <strain evidence="3 4">CECT 8803</strain>
    </source>
</reference>